<dbReference type="GO" id="GO:0004865">
    <property type="term" value="F:protein serine/threonine phosphatase inhibitor activity"/>
    <property type="evidence" value="ECO:0007669"/>
    <property type="project" value="InterPro"/>
</dbReference>
<feature type="compositionally biased region" description="Acidic residues" evidence="1">
    <location>
        <begin position="64"/>
        <end position="73"/>
    </location>
</feature>
<dbReference type="AlphaFoldDB" id="A0A7S4FPJ4"/>
<name>A0A7S4FPJ4_9EUGL</name>
<dbReference type="EMBL" id="HBJA01049432">
    <property type="protein sequence ID" value="CAE0806379.1"/>
    <property type="molecule type" value="Transcribed_RNA"/>
</dbReference>
<reference evidence="2" key="1">
    <citation type="submission" date="2021-01" db="EMBL/GenBank/DDBJ databases">
        <authorList>
            <person name="Corre E."/>
            <person name="Pelletier E."/>
            <person name="Niang G."/>
            <person name="Scheremetjew M."/>
            <person name="Finn R."/>
            <person name="Kale V."/>
            <person name="Holt S."/>
            <person name="Cochrane G."/>
            <person name="Meng A."/>
            <person name="Brown T."/>
            <person name="Cohen L."/>
        </authorList>
    </citation>
    <scope>NUCLEOTIDE SEQUENCE</scope>
    <source>
        <strain evidence="2">CCMP1594</strain>
    </source>
</reference>
<protein>
    <recommendedName>
        <fullName evidence="3">Protein phosphatase inhibitor</fullName>
    </recommendedName>
</protein>
<dbReference type="Pfam" id="PF07491">
    <property type="entry name" value="PPI_Ypi1"/>
    <property type="match status" value="1"/>
</dbReference>
<sequence length="93" mass="10659">MSIVQRPAVETRTQIVHEESSPTQVALRPQKRNVTWDENVKEPNPNQKTSKACCQFHRRKNFDESDTESDSDDYSSSSSHEDGAPCRCRTTFN</sequence>
<evidence type="ECO:0008006" key="3">
    <source>
        <dbReference type="Google" id="ProtNLM"/>
    </source>
</evidence>
<gene>
    <name evidence="2" type="ORF">EGYM00163_LOCUS17506</name>
</gene>
<evidence type="ECO:0000256" key="1">
    <source>
        <dbReference type="SAM" id="MobiDB-lite"/>
    </source>
</evidence>
<organism evidence="2">
    <name type="scientific">Eutreptiella gymnastica</name>
    <dbReference type="NCBI Taxonomy" id="73025"/>
    <lineage>
        <taxon>Eukaryota</taxon>
        <taxon>Discoba</taxon>
        <taxon>Euglenozoa</taxon>
        <taxon>Euglenida</taxon>
        <taxon>Spirocuta</taxon>
        <taxon>Euglenophyceae</taxon>
        <taxon>Eutreptiales</taxon>
        <taxon>Eutreptiaceae</taxon>
        <taxon>Eutreptiella</taxon>
    </lineage>
</organism>
<feature type="region of interest" description="Disordered" evidence="1">
    <location>
        <begin position="1"/>
        <end position="93"/>
    </location>
</feature>
<dbReference type="InterPro" id="IPR011107">
    <property type="entry name" value="PPI_Ypi1"/>
</dbReference>
<proteinExistence type="predicted"/>
<evidence type="ECO:0000313" key="2">
    <source>
        <dbReference type="EMBL" id="CAE0806379.1"/>
    </source>
</evidence>
<accession>A0A7S4FPJ4</accession>